<comment type="caution">
    <text evidence="1">The sequence shown here is derived from an EMBL/GenBank/DDBJ whole genome shotgun (WGS) entry which is preliminary data.</text>
</comment>
<keyword evidence="2" id="KW-1185">Reference proteome</keyword>
<protein>
    <submittedName>
        <fullName evidence="1">Uncharacterized protein</fullName>
    </submittedName>
</protein>
<evidence type="ECO:0000313" key="1">
    <source>
        <dbReference type="EMBL" id="CAL1535747.1"/>
    </source>
</evidence>
<gene>
    <name evidence="1" type="ORF">GSLYS_00009707001</name>
</gene>
<organism evidence="1 2">
    <name type="scientific">Lymnaea stagnalis</name>
    <name type="common">Great pond snail</name>
    <name type="synonym">Helix stagnalis</name>
    <dbReference type="NCBI Taxonomy" id="6523"/>
    <lineage>
        <taxon>Eukaryota</taxon>
        <taxon>Metazoa</taxon>
        <taxon>Spiralia</taxon>
        <taxon>Lophotrochozoa</taxon>
        <taxon>Mollusca</taxon>
        <taxon>Gastropoda</taxon>
        <taxon>Heterobranchia</taxon>
        <taxon>Euthyneura</taxon>
        <taxon>Panpulmonata</taxon>
        <taxon>Hygrophila</taxon>
        <taxon>Lymnaeoidea</taxon>
        <taxon>Lymnaeidae</taxon>
        <taxon>Lymnaea</taxon>
    </lineage>
</organism>
<dbReference type="EMBL" id="CAXITT010000210">
    <property type="protein sequence ID" value="CAL1535747.1"/>
    <property type="molecule type" value="Genomic_DNA"/>
</dbReference>
<reference evidence="1 2" key="1">
    <citation type="submission" date="2024-04" db="EMBL/GenBank/DDBJ databases">
        <authorList>
            <consortium name="Genoscope - CEA"/>
            <person name="William W."/>
        </authorList>
    </citation>
    <scope>NUCLEOTIDE SEQUENCE [LARGE SCALE GENOMIC DNA]</scope>
</reference>
<dbReference type="Proteomes" id="UP001497497">
    <property type="component" value="Unassembled WGS sequence"/>
</dbReference>
<proteinExistence type="predicted"/>
<name>A0AAV2HPI2_LYMST</name>
<evidence type="ECO:0000313" key="2">
    <source>
        <dbReference type="Proteomes" id="UP001497497"/>
    </source>
</evidence>
<dbReference type="AlphaFoldDB" id="A0AAV2HPI2"/>
<sequence length="254" mass="28615">MTSESAKLINLPKLIIDYFNGHNGNSTMNVDLEALKHSVDVKWYEMSPVTQSANGITRKVELKYAGHQQEIYSVLGLVQNVKKVQRVSLGGVMVTGLPQPIRLPLSALPSKVREIFGDELIIRDKVTWETKSEHEAPELNSKSQINGRAKGGRRVAMVTTTESTCEYYFECTVELENTVLIQLTQNGEDQHYRADIARIVHGMKSKFPVELEQLHASTRADITRPRSLPSSVVTWTLTGECEFKWSSQPDVKWT</sequence>
<accession>A0AAV2HPI2</accession>